<dbReference type="Proteomes" id="UP000800092">
    <property type="component" value="Unassembled WGS sequence"/>
</dbReference>
<name>A0A6A6HHL0_VIRVR</name>
<feature type="region of interest" description="Disordered" evidence="1">
    <location>
        <begin position="43"/>
        <end position="102"/>
    </location>
</feature>
<dbReference type="AlphaFoldDB" id="A0A6A6HHL0"/>
<reference evidence="2" key="1">
    <citation type="journal article" date="2020" name="Stud. Mycol.">
        <title>101 Dothideomycetes genomes: a test case for predicting lifestyles and emergence of pathogens.</title>
        <authorList>
            <person name="Haridas S."/>
            <person name="Albert R."/>
            <person name="Binder M."/>
            <person name="Bloem J."/>
            <person name="Labutti K."/>
            <person name="Salamov A."/>
            <person name="Andreopoulos B."/>
            <person name="Baker S."/>
            <person name="Barry K."/>
            <person name="Bills G."/>
            <person name="Bluhm B."/>
            <person name="Cannon C."/>
            <person name="Castanera R."/>
            <person name="Culley D."/>
            <person name="Daum C."/>
            <person name="Ezra D."/>
            <person name="Gonzalez J."/>
            <person name="Henrissat B."/>
            <person name="Kuo A."/>
            <person name="Liang C."/>
            <person name="Lipzen A."/>
            <person name="Lutzoni F."/>
            <person name="Magnuson J."/>
            <person name="Mondo S."/>
            <person name="Nolan M."/>
            <person name="Ohm R."/>
            <person name="Pangilinan J."/>
            <person name="Park H.-J."/>
            <person name="Ramirez L."/>
            <person name="Alfaro M."/>
            <person name="Sun H."/>
            <person name="Tritt A."/>
            <person name="Yoshinaga Y."/>
            <person name="Zwiers L.-H."/>
            <person name="Turgeon B."/>
            <person name="Goodwin S."/>
            <person name="Spatafora J."/>
            <person name="Crous P."/>
            <person name="Grigoriev I."/>
        </authorList>
    </citation>
    <scope>NUCLEOTIDE SEQUENCE</scope>
    <source>
        <strain evidence="2">Tuck. ex Michener</strain>
    </source>
</reference>
<evidence type="ECO:0000313" key="2">
    <source>
        <dbReference type="EMBL" id="KAF2237382.1"/>
    </source>
</evidence>
<organism evidence="2 3">
    <name type="scientific">Viridothelium virens</name>
    <name type="common">Speckled blister lichen</name>
    <name type="synonym">Trypethelium virens</name>
    <dbReference type="NCBI Taxonomy" id="1048519"/>
    <lineage>
        <taxon>Eukaryota</taxon>
        <taxon>Fungi</taxon>
        <taxon>Dikarya</taxon>
        <taxon>Ascomycota</taxon>
        <taxon>Pezizomycotina</taxon>
        <taxon>Dothideomycetes</taxon>
        <taxon>Dothideomycetes incertae sedis</taxon>
        <taxon>Trypetheliales</taxon>
        <taxon>Trypetheliaceae</taxon>
        <taxon>Viridothelium</taxon>
    </lineage>
</organism>
<keyword evidence="3" id="KW-1185">Reference proteome</keyword>
<evidence type="ECO:0000313" key="3">
    <source>
        <dbReference type="Proteomes" id="UP000800092"/>
    </source>
</evidence>
<feature type="compositionally biased region" description="Low complexity" evidence="1">
    <location>
        <begin position="60"/>
        <end position="75"/>
    </location>
</feature>
<sequence>MSDDDNVSTSSSEANALEEIRLWQETMPRGNLTREERLQHAASIFTGIGTGNERRTSGVRPSRAAARNAPRTSTNSTARPPNHNQRRTSTTTTSRPVARSEPQEEPCECRVIIVVYMGCGKNERYYEPCAKARREENICENIRPPVVEEKPFACSDRCNGHV</sequence>
<protein>
    <submittedName>
        <fullName evidence="2">Uncharacterized protein</fullName>
    </submittedName>
</protein>
<dbReference type="EMBL" id="ML991780">
    <property type="protein sequence ID" value="KAF2237382.1"/>
    <property type="molecule type" value="Genomic_DNA"/>
</dbReference>
<proteinExistence type="predicted"/>
<feature type="region of interest" description="Disordered" evidence="1">
    <location>
        <begin position="1"/>
        <end position="28"/>
    </location>
</feature>
<accession>A0A6A6HHL0</accession>
<evidence type="ECO:0000256" key="1">
    <source>
        <dbReference type="SAM" id="MobiDB-lite"/>
    </source>
</evidence>
<gene>
    <name evidence="2" type="ORF">EV356DRAFT_496161</name>
</gene>